<dbReference type="STRING" id="869754.A0A1A0HIE2"/>
<evidence type="ECO:0000256" key="2">
    <source>
        <dbReference type="ARBA" id="ARBA00022801"/>
    </source>
</evidence>
<dbReference type="AlphaFoldDB" id="A0A1A0HIE2"/>
<dbReference type="Gene3D" id="3.40.50.1700">
    <property type="entry name" value="Glycoside hydrolase family 3 C-terminal domain"/>
    <property type="match status" value="1"/>
</dbReference>
<dbReference type="GO" id="GO:0005975">
    <property type="term" value="P:carbohydrate metabolic process"/>
    <property type="evidence" value="ECO:0007669"/>
    <property type="project" value="InterPro"/>
</dbReference>
<protein>
    <submittedName>
        <fullName evidence="5">Glycoside hydrolase</fullName>
    </submittedName>
</protein>
<accession>A0A1A0HIE2</accession>
<dbReference type="SUPFAM" id="SSF51445">
    <property type="entry name" value="(Trans)glycosidases"/>
    <property type="match status" value="1"/>
</dbReference>
<dbReference type="PANTHER" id="PTHR30480:SF8">
    <property type="entry name" value="PUTATIVE (AFU_ORTHOLOGUE AFUA_8G04060)-RELATED"/>
    <property type="match status" value="1"/>
</dbReference>
<sequence>MTLVNERSIGLLVCGGFQGTSVTKQAYDLIVKYNISTMILLKKNAHSVSQMSKLVRDLQYIAYNEAGYEYPLAFAIDEEGGMMNSLFDSDSLSQFPGAMALGATGDPELVYEVLRALAIELRHIGFLIILGPVLDVVIKLSHQLVSVRSFGTTIEEVVKYGRSCARGLRDGGLITVGKHFPGIGSARVDSLLELPMMTDSLDQIRRFNLVPFAELIREGLLDGISAAGCGVPTISPDETHACLLPVLLTKLLREDLGFEGFVISECLEMDALYHSIGLGQGVVLALYAGCDLVMVCHDLKLQVEAIESIKIALDNGSLDELIVNNSLTRLEKVRKKLPSWQEIFPGGSKVDLMLFKDAHLSLWHEHQKLMEKAYGKSITLVRDFEGVLPLSQYVGKDPRDSILILTPLLKPIYSNPGEGMDQKNELYQGEEVFREFGSLLSLHPKNMQKDINVLHTTYTANGLTALHEQLIDYSKAVIVITSEAQRNMYQIGIVKYISMLCGATPLSLSRANGRVQLEKPLVIVATLSPYDFFYNKCIGSVYLCCFDYTKQALKELANVLMGEKVAEGCIPGEKRFAAEKSKKRRLLSLLTPNPEKIQVKVRKSIPPKRIWLVDEMNVARDWKGLLKLCKNNSRTLSLDTFLRKFFQLLHISQPHQKHFVVRNSSLNIIYGLVMTWVDVLKSDDKLGKIFFILVDRSKRLQLIGKCLHIRALRYLIDEELCTKIRLGSLFPLLEFLGDNAFADDGKLTSFFNNAGWAISESTFLRKEYVMVLQNLTEWSVPTKIFRELTIVGIRFDVCLQPTRLQEFLDRVAGNRKSQQIYQAFIEALFRMDPSNAQETKIIVALEPTNLTVIGSIIVFSSKSWLSGFFPAVESEVSLNEKATFRGGIVSPLVDLSYSNLTEIFKYGLICSAVTSLRTNFSEAAIDDQKNKCFLIDYADENSYAGYQDLGFEKWRSYRAFYDEFSRKEALVEEPQKTL</sequence>
<dbReference type="InterPro" id="IPR036962">
    <property type="entry name" value="Glyco_hydro_3_N_sf"/>
</dbReference>
<dbReference type="OrthoDB" id="4215304at2759"/>
<dbReference type="GO" id="GO:0004553">
    <property type="term" value="F:hydrolase activity, hydrolyzing O-glycosyl compounds"/>
    <property type="evidence" value="ECO:0007669"/>
    <property type="project" value="InterPro"/>
</dbReference>
<evidence type="ECO:0000313" key="6">
    <source>
        <dbReference type="Proteomes" id="UP000092555"/>
    </source>
</evidence>
<name>A0A1A0HIE2_9ASCO</name>
<dbReference type="GO" id="GO:0009254">
    <property type="term" value="P:peptidoglycan turnover"/>
    <property type="evidence" value="ECO:0007669"/>
    <property type="project" value="TreeGrafter"/>
</dbReference>
<dbReference type="Proteomes" id="UP000092555">
    <property type="component" value="Unassembled WGS sequence"/>
</dbReference>
<gene>
    <name evidence="5" type="ORF">METBIDRAFT_35334</name>
</gene>
<keyword evidence="3" id="KW-0326">Glycosidase</keyword>
<evidence type="ECO:0000313" key="5">
    <source>
        <dbReference type="EMBL" id="OBA23608.1"/>
    </source>
</evidence>
<dbReference type="PANTHER" id="PTHR30480">
    <property type="entry name" value="BETA-HEXOSAMINIDASE-RELATED"/>
    <property type="match status" value="1"/>
</dbReference>
<evidence type="ECO:0000256" key="1">
    <source>
        <dbReference type="ARBA" id="ARBA00005336"/>
    </source>
</evidence>
<feature type="domain" description="Glycoside hydrolase family 3 N-terminal" evidence="4">
    <location>
        <begin position="23"/>
        <end position="332"/>
    </location>
</feature>
<evidence type="ECO:0000256" key="3">
    <source>
        <dbReference type="ARBA" id="ARBA00023295"/>
    </source>
</evidence>
<comment type="caution">
    <text evidence="5">The sequence shown here is derived from an EMBL/GenBank/DDBJ whole genome shotgun (WGS) entry which is preliminary data.</text>
</comment>
<dbReference type="Pfam" id="PF00933">
    <property type="entry name" value="Glyco_hydro_3"/>
    <property type="match status" value="1"/>
</dbReference>
<evidence type="ECO:0000259" key="4">
    <source>
        <dbReference type="Pfam" id="PF00933"/>
    </source>
</evidence>
<dbReference type="InterPro" id="IPR036881">
    <property type="entry name" value="Glyco_hydro_3_C_sf"/>
</dbReference>
<keyword evidence="2 5" id="KW-0378">Hydrolase</keyword>
<dbReference type="EMBL" id="LXTC01000001">
    <property type="protein sequence ID" value="OBA23608.1"/>
    <property type="molecule type" value="Genomic_DNA"/>
</dbReference>
<proteinExistence type="inferred from homology"/>
<reference evidence="5 6" key="1">
    <citation type="submission" date="2016-05" db="EMBL/GenBank/DDBJ databases">
        <title>Comparative genomics of biotechnologically important yeasts.</title>
        <authorList>
            <consortium name="DOE Joint Genome Institute"/>
            <person name="Riley R."/>
            <person name="Haridas S."/>
            <person name="Wolfe K.H."/>
            <person name="Lopes M.R."/>
            <person name="Hittinger C.T."/>
            <person name="Goker M."/>
            <person name="Salamov A."/>
            <person name="Wisecaver J."/>
            <person name="Long T.M."/>
            <person name="Aerts A.L."/>
            <person name="Barry K."/>
            <person name="Choi C."/>
            <person name="Clum A."/>
            <person name="Coughlan A.Y."/>
            <person name="Deshpande S."/>
            <person name="Douglass A.P."/>
            <person name="Hanson S.J."/>
            <person name="Klenk H.-P."/>
            <person name="LaButti K."/>
            <person name="Lapidus A."/>
            <person name="Lindquist E."/>
            <person name="Lipzen A."/>
            <person name="Meier-kolthoff J.P."/>
            <person name="Ohm R.A."/>
            <person name="Otillar R.P."/>
            <person name="Pangilinan J."/>
            <person name="Peng Y."/>
            <person name="Rokas A."/>
            <person name="Rosa C.A."/>
            <person name="Scheuner C."/>
            <person name="Sibirny A.A."/>
            <person name="Slot J.C."/>
            <person name="Stielow J.B."/>
            <person name="Sun H."/>
            <person name="Kurtzman C.P."/>
            <person name="Blackwell M."/>
            <person name="Grigoriev I.V."/>
            <person name="Jeffries T.W."/>
        </authorList>
    </citation>
    <scope>NUCLEOTIDE SEQUENCE [LARGE SCALE GENOMIC DNA]</scope>
    <source>
        <strain evidence="5 6">NRRL YB-4993</strain>
    </source>
</reference>
<dbReference type="RefSeq" id="XP_018714089.1">
    <property type="nucleotide sequence ID" value="XM_018856598.1"/>
</dbReference>
<dbReference type="GeneID" id="30029574"/>
<keyword evidence="6" id="KW-1185">Reference proteome</keyword>
<organism evidence="5 6">
    <name type="scientific">Metschnikowia bicuspidata var. bicuspidata NRRL YB-4993</name>
    <dbReference type="NCBI Taxonomy" id="869754"/>
    <lineage>
        <taxon>Eukaryota</taxon>
        <taxon>Fungi</taxon>
        <taxon>Dikarya</taxon>
        <taxon>Ascomycota</taxon>
        <taxon>Saccharomycotina</taxon>
        <taxon>Pichiomycetes</taxon>
        <taxon>Metschnikowiaceae</taxon>
        <taxon>Metschnikowia</taxon>
    </lineage>
</organism>
<dbReference type="InterPro" id="IPR001764">
    <property type="entry name" value="Glyco_hydro_3_N"/>
</dbReference>
<dbReference type="InterPro" id="IPR050226">
    <property type="entry name" value="NagZ_Beta-hexosaminidase"/>
</dbReference>
<dbReference type="InterPro" id="IPR017853">
    <property type="entry name" value="GH"/>
</dbReference>
<comment type="similarity">
    <text evidence="1">Belongs to the glycosyl hydrolase 3 family.</text>
</comment>
<dbReference type="Gene3D" id="3.20.20.300">
    <property type="entry name" value="Glycoside hydrolase, family 3, N-terminal domain"/>
    <property type="match status" value="1"/>
</dbReference>